<feature type="region of interest" description="Disordered" evidence="1">
    <location>
        <begin position="370"/>
        <end position="391"/>
    </location>
</feature>
<reference evidence="2" key="1">
    <citation type="journal article" date="2010" name="Science">
        <title>Plasticity of animal genome architecture unmasked by rapid evolution of a pelagic tunicate.</title>
        <authorList>
            <person name="Denoeud F."/>
            <person name="Henriet S."/>
            <person name="Mungpakdee S."/>
            <person name="Aury J.M."/>
            <person name="Da Silva C."/>
            <person name="Brinkmann H."/>
            <person name="Mikhaleva J."/>
            <person name="Olsen L.C."/>
            <person name="Jubin C."/>
            <person name="Canestro C."/>
            <person name="Bouquet J.M."/>
            <person name="Danks G."/>
            <person name="Poulain J."/>
            <person name="Campsteijn C."/>
            <person name="Adamski M."/>
            <person name="Cross I."/>
            <person name="Yadetie F."/>
            <person name="Muffato M."/>
            <person name="Louis A."/>
            <person name="Butcher S."/>
            <person name="Tsagkogeorga G."/>
            <person name="Konrad A."/>
            <person name="Singh S."/>
            <person name="Jensen M.F."/>
            <person name="Cong E.H."/>
            <person name="Eikeseth-Otteraa H."/>
            <person name="Noel B."/>
            <person name="Anthouard V."/>
            <person name="Porcel B.M."/>
            <person name="Kachouri-Lafond R."/>
            <person name="Nishino A."/>
            <person name="Ugolini M."/>
            <person name="Chourrout P."/>
            <person name="Nishida H."/>
            <person name="Aasland R."/>
            <person name="Huzurbazar S."/>
            <person name="Westhof E."/>
            <person name="Delsuc F."/>
            <person name="Lehrach H."/>
            <person name="Reinhardt R."/>
            <person name="Weissenbach J."/>
            <person name="Roy S.W."/>
            <person name="Artiguenave F."/>
            <person name="Postlethwait J.H."/>
            <person name="Manak J.R."/>
            <person name="Thompson E.M."/>
            <person name="Jaillon O."/>
            <person name="Du Pasquier L."/>
            <person name="Boudinot P."/>
            <person name="Liberles D.A."/>
            <person name="Volff J.N."/>
            <person name="Philippe H."/>
            <person name="Lenhard B."/>
            <person name="Roest Crollius H."/>
            <person name="Wincker P."/>
            <person name="Chourrout D."/>
        </authorList>
    </citation>
    <scope>NUCLEOTIDE SEQUENCE [LARGE SCALE GENOMIC DNA]</scope>
</reference>
<name>E4Z4P9_OIKDI</name>
<dbReference type="EMBL" id="FN657389">
    <property type="protein sequence ID" value="CBY42677.1"/>
    <property type="molecule type" value="Genomic_DNA"/>
</dbReference>
<feature type="region of interest" description="Disordered" evidence="1">
    <location>
        <begin position="330"/>
        <end position="354"/>
    </location>
</feature>
<evidence type="ECO:0000313" key="2">
    <source>
        <dbReference type="EMBL" id="CBY42677.1"/>
    </source>
</evidence>
<proteinExistence type="predicted"/>
<evidence type="ECO:0000256" key="1">
    <source>
        <dbReference type="SAM" id="MobiDB-lite"/>
    </source>
</evidence>
<feature type="non-terminal residue" evidence="2">
    <location>
        <position position="1"/>
    </location>
</feature>
<dbReference type="Proteomes" id="UP000011014">
    <property type="component" value="Unassembled WGS sequence"/>
</dbReference>
<sequence>IVPTTEEFSTIMENSTADEWLSQSTDLFSTESSIDFTFPDTSSSIMTTEFESSTENYTEESISISDSPTKLFSSTIFENNTTQELPTFESTTDYNLENSTAMMTSAAEAITEPIVYQSTDILSSLTPITENDYTAETTYPELNSTENFPNFSTNDFTTDMATDGTVTENSNSLMTTRNEVSMTTEFVTGTTENLISEESTFTSFTSNKVDSTSIGDFSTSLVTTENPNISTSSESFNTNPTVSSITVSTIGDTTAASEKTTLTMLSSKAELTTETISITSALSFSSADTSPSALTTEISAITSGALTTEVPSDASPSMVVSTTLNFSTTNDVTSQASSSTLSSLETSNSPTTNAEITTVMMTTTKTTEMTTEETTAAGSTATEAATKGTSTKASATTKATSVETTTKVSATTTTAITTTTGETTTTASKTTEEQTTTTTTTETTLPEEMDFTVDDKINLASNIWKDEYSDLESVGAKALSSDVIHDLKLILGTNGDLTEIEISVESLEEITARVGGTTVYFR</sequence>
<dbReference type="AlphaFoldDB" id="E4Z4P9"/>
<gene>
    <name evidence="2" type="ORF">GSOID_T00026390001</name>
</gene>
<organism evidence="2">
    <name type="scientific">Oikopleura dioica</name>
    <name type="common">Tunicate</name>
    <dbReference type="NCBI Taxonomy" id="34765"/>
    <lineage>
        <taxon>Eukaryota</taxon>
        <taxon>Metazoa</taxon>
        <taxon>Chordata</taxon>
        <taxon>Tunicata</taxon>
        <taxon>Appendicularia</taxon>
        <taxon>Copelata</taxon>
        <taxon>Oikopleuridae</taxon>
        <taxon>Oikopleura</taxon>
    </lineage>
</organism>
<protein>
    <submittedName>
        <fullName evidence="2">Uncharacterized protein</fullName>
    </submittedName>
</protein>
<accession>E4Z4P9</accession>
<feature type="compositionally biased region" description="Low complexity" evidence="1">
    <location>
        <begin position="333"/>
        <end position="354"/>
    </location>
</feature>
<feature type="region of interest" description="Disordered" evidence="1">
    <location>
        <begin position="422"/>
        <end position="442"/>
    </location>
</feature>